<dbReference type="AlphaFoldDB" id="A0A0F8W3C1"/>
<accession>A0A0F8W3C1</accession>
<feature type="domain" description="DUF6922" evidence="1">
    <location>
        <begin position="20"/>
        <end position="47"/>
    </location>
</feature>
<proteinExistence type="predicted"/>
<dbReference type="InterPro" id="IPR053830">
    <property type="entry name" value="DUF6922"/>
</dbReference>
<dbReference type="Pfam" id="PF21956">
    <property type="entry name" value="DUF6922"/>
    <property type="match status" value="1"/>
</dbReference>
<sequence length="48" mass="5714">MDSMEIPKILLTDGDHDLSFRKSLFWDVPVKDLNLMTHRRLIIERVFA</sequence>
<evidence type="ECO:0000259" key="1">
    <source>
        <dbReference type="Pfam" id="PF21956"/>
    </source>
</evidence>
<dbReference type="EMBL" id="LAZR01067689">
    <property type="protein sequence ID" value="KKK51083.1"/>
    <property type="molecule type" value="Genomic_DNA"/>
</dbReference>
<comment type="caution">
    <text evidence="2">The sequence shown here is derived from an EMBL/GenBank/DDBJ whole genome shotgun (WGS) entry which is preliminary data.</text>
</comment>
<gene>
    <name evidence="2" type="ORF">LCGC14_3118510</name>
</gene>
<name>A0A0F8W3C1_9ZZZZ</name>
<feature type="non-terminal residue" evidence="2">
    <location>
        <position position="48"/>
    </location>
</feature>
<evidence type="ECO:0000313" key="2">
    <source>
        <dbReference type="EMBL" id="KKK51083.1"/>
    </source>
</evidence>
<protein>
    <recommendedName>
        <fullName evidence="1">DUF6922 domain-containing protein</fullName>
    </recommendedName>
</protein>
<organism evidence="2">
    <name type="scientific">marine sediment metagenome</name>
    <dbReference type="NCBI Taxonomy" id="412755"/>
    <lineage>
        <taxon>unclassified sequences</taxon>
        <taxon>metagenomes</taxon>
        <taxon>ecological metagenomes</taxon>
    </lineage>
</organism>
<reference evidence="2" key="1">
    <citation type="journal article" date="2015" name="Nature">
        <title>Complex archaea that bridge the gap between prokaryotes and eukaryotes.</title>
        <authorList>
            <person name="Spang A."/>
            <person name="Saw J.H."/>
            <person name="Jorgensen S.L."/>
            <person name="Zaremba-Niedzwiedzka K."/>
            <person name="Martijn J."/>
            <person name="Lind A.E."/>
            <person name="van Eijk R."/>
            <person name="Schleper C."/>
            <person name="Guy L."/>
            <person name="Ettema T.J."/>
        </authorList>
    </citation>
    <scope>NUCLEOTIDE SEQUENCE</scope>
</reference>